<dbReference type="OrthoDB" id="8254293at2"/>
<proteinExistence type="predicted"/>
<accession>A0A6I4SSN5</accession>
<keyword evidence="2" id="KW-1185">Reference proteome</keyword>
<protein>
    <submittedName>
        <fullName evidence="1">Uncharacterized protein</fullName>
    </submittedName>
</protein>
<evidence type="ECO:0000313" key="1">
    <source>
        <dbReference type="EMBL" id="MXO58893.1"/>
    </source>
</evidence>
<gene>
    <name evidence="1" type="ORF">GRI89_04980</name>
</gene>
<dbReference type="RefSeq" id="WP_159792767.1">
    <property type="nucleotide sequence ID" value="NZ_WTYM01000030.1"/>
</dbReference>
<organism evidence="1 2">
    <name type="scientific">Croceibacterium salegens</name>
    <dbReference type="NCBI Taxonomy" id="1737568"/>
    <lineage>
        <taxon>Bacteria</taxon>
        <taxon>Pseudomonadati</taxon>
        <taxon>Pseudomonadota</taxon>
        <taxon>Alphaproteobacteria</taxon>
        <taxon>Sphingomonadales</taxon>
        <taxon>Erythrobacteraceae</taxon>
        <taxon>Croceibacterium</taxon>
    </lineage>
</organism>
<comment type="caution">
    <text evidence="1">The sequence shown here is derived from an EMBL/GenBank/DDBJ whole genome shotgun (WGS) entry which is preliminary data.</text>
</comment>
<dbReference type="EMBL" id="WTYM01000030">
    <property type="protein sequence ID" value="MXO58893.1"/>
    <property type="molecule type" value="Genomic_DNA"/>
</dbReference>
<sequence length="97" mass="10730">MPVRRRFSKRKGDPETLAKVWAECLETGHDHFGELCELTGLVEPVNAGLPGSPERAEAERLWRAAARAAWERYGHRVLASRDPALGPAWAAVEFGPP</sequence>
<name>A0A6I4SSN5_9SPHN</name>
<evidence type="ECO:0000313" key="2">
    <source>
        <dbReference type="Proteomes" id="UP000433652"/>
    </source>
</evidence>
<dbReference type="AlphaFoldDB" id="A0A6I4SSN5"/>
<reference evidence="1 2" key="1">
    <citation type="submission" date="2019-12" db="EMBL/GenBank/DDBJ databases">
        <title>Genomic-based taxomic classification of the family Erythrobacteraceae.</title>
        <authorList>
            <person name="Xu L."/>
        </authorList>
    </citation>
    <scope>NUCLEOTIDE SEQUENCE [LARGE SCALE GENOMIC DNA]</scope>
    <source>
        <strain evidence="1 2">MCCC 1K01500</strain>
    </source>
</reference>
<dbReference type="Proteomes" id="UP000433652">
    <property type="component" value="Unassembled WGS sequence"/>
</dbReference>